<sequence>MDMKGMDSPPASPKMPANGHMDHHGMMHMTFFWGDRVQILFSGWPGDRGLGVYFLALFLVAIAAAAEECLSTLSRRHAQPLVASAGARASIGLALTALHTLRMGLLYLVMLAVMSFNVGVLIAAVVGHAVGYLVAGSGTFKWARSGGVQIADGHDYANVAKC</sequence>
<protein>
    <recommendedName>
        <fullName evidence="7">Copper transport protein</fullName>
    </recommendedName>
</protein>
<dbReference type="Proteomes" id="UP000829196">
    <property type="component" value="Unassembled WGS sequence"/>
</dbReference>
<comment type="similarity">
    <text evidence="1 7">Belongs to the copper transporter (Ctr) (TC 1.A.56) family. SLC31A subfamily.</text>
</comment>
<dbReference type="GO" id="GO:0005375">
    <property type="term" value="F:copper ion transmembrane transporter activity"/>
    <property type="evidence" value="ECO:0007669"/>
    <property type="project" value="UniProtKB-UniRule"/>
</dbReference>
<evidence type="ECO:0000256" key="5">
    <source>
        <dbReference type="ARBA" id="ARBA00023008"/>
    </source>
</evidence>
<keyword evidence="4 7" id="KW-1133">Transmembrane helix</keyword>
<organism evidence="8 9">
    <name type="scientific">Dendrobium nobile</name>
    <name type="common">Orchid</name>
    <dbReference type="NCBI Taxonomy" id="94219"/>
    <lineage>
        <taxon>Eukaryota</taxon>
        <taxon>Viridiplantae</taxon>
        <taxon>Streptophyta</taxon>
        <taxon>Embryophyta</taxon>
        <taxon>Tracheophyta</taxon>
        <taxon>Spermatophyta</taxon>
        <taxon>Magnoliopsida</taxon>
        <taxon>Liliopsida</taxon>
        <taxon>Asparagales</taxon>
        <taxon>Orchidaceae</taxon>
        <taxon>Epidendroideae</taxon>
        <taxon>Malaxideae</taxon>
        <taxon>Dendrobiinae</taxon>
        <taxon>Dendrobium</taxon>
    </lineage>
</organism>
<proteinExistence type="inferred from homology"/>
<dbReference type="GO" id="GO:0005886">
    <property type="term" value="C:plasma membrane"/>
    <property type="evidence" value="ECO:0007669"/>
    <property type="project" value="TreeGrafter"/>
</dbReference>
<feature type="transmembrane region" description="Helical" evidence="7">
    <location>
        <begin position="105"/>
        <end position="135"/>
    </location>
</feature>
<accession>A0A8T3AZW0</accession>
<evidence type="ECO:0000256" key="3">
    <source>
        <dbReference type="ARBA" id="ARBA00022796"/>
    </source>
</evidence>
<gene>
    <name evidence="8" type="ORF">KFK09_017042</name>
</gene>
<dbReference type="EMBL" id="JAGYWB010000012">
    <property type="protein sequence ID" value="KAI0502096.1"/>
    <property type="molecule type" value="Genomic_DNA"/>
</dbReference>
<dbReference type="SMR" id="A0A8T3AZW0"/>
<evidence type="ECO:0000313" key="9">
    <source>
        <dbReference type="Proteomes" id="UP000829196"/>
    </source>
</evidence>
<evidence type="ECO:0000256" key="4">
    <source>
        <dbReference type="ARBA" id="ARBA00022989"/>
    </source>
</evidence>
<keyword evidence="7" id="KW-0406">Ion transport</keyword>
<evidence type="ECO:0000313" key="8">
    <source>
        <dbReference type="EMBL" id="KAI0502096.1"/>
    </source>
</evidence>
<evidence type="ECO:0000256" key="1">
    <source>
        <dbReference type="ARBA" id="ARBA00006921"/>
    </source>
</evidence>
<dbReference type="Pfam" id="PF04145">
    <property type="entry name" value="Ctr"/>
    <property type="match status" value="1"/>
</dbReference>
<keyword evidence="5 7" id="KW-0186">Copper</keyword>
<keyword evidence="9" id="KW-1185">Reference proteome</keyword>
<dbReference type="PANTHER" id="PTHR12483">
    <property type="entry name" value="SOLUTE CARRIER FAMILY 31 COPPER TRANSPORTERS"/>
    <property type="match status" value="1"/>
</dbReference>
<dbReference type="InterPro" id="IPR007274">
    <property type="entry name" value="Cop_transporter"/>
</dbReference>
<keyword evidence="6 7" id="KW-0472">Membrane</keyword>
<dbReference type="AlphaFoldDB" id="A0A8T3AZW0"/>
<dbReference type="OrthoDB" id="73901at2759"/>
<keyword evidence="2 7" id="KW-0812">Transmembrane</keyword>
<evidence type="ECO:0000256" key="2">
    <source>
        <dbReference type="ARBA" id="ARBA00022692"/>
    </source>
</evidence>
<dbReference type="PANTHER" id="PTHR12483:SF42">
    <property type="entry name" value="COPPER TRANSPORTER 4"/>
    <property type="match status" value="1"/>
</dbReference>
<evidence type="ECO:0000256" key="7">
    <source>
        <dbReference type="RuleBase" id="RU367022"/>
    </source>
</evidence>
<comment type="subcellular location">
    <subcellularLocation>
        <location evidence="7">Membrane</location>
        <topology evidence="7">Multi-pass membrane protein</topology>
    </subcellularLocation>
</comment>
<reference evidence="8" key="1">
    <citation type="journal article" date="2022" name="Front. Genet.">
        <title>Chromosome-Scale Assembly of the Dendrobium nobile Genome Provides Insights Into the Molecular Mechanism of the Biosynthesis of the Medicinal Active Ingredient of Dendrobium.</title>
        <authorList>
            <person name="Xu Q."/>
            <person name="Niu S.-C."/>
            <person name="Li K.-L."/>
            <person name="Zheng P.-J."/>
            <person name="Zhang X.-J."/>
            <person name="Jia Y."/>
            <person name="Liu Y."/>
            <person name="Niu Y.-X."/>
            <person name="Yu L.-H."/>
            <person name="Chen D.-F."/>
            <person name="Zhang G.-Q."/>
        </authorList>
    </citation>
    <scope>NUCLEOTIDE SEQUENCE</scope>
    <source>
        <tissue evidence="8">Leaf</tissue>
    </source>
</reference>
<keyword evidence="7" id="KW-0813">Transport</keyword>
<name>A0A8T3AZW0_DENNO</name>
<comment type="caution">
    <text evidence="8">The sequence shown here is derived from an EMBL/GenBank/DDBJ whole genome shotgun (WGS) entry which is preliminary data.</text>
</comment>
<keyword evidence="3 7" id="KW-0187">Copper transport</keyword>
<evidence type="ECO:0000256" key="6">
    <source>
        <dbReference type="ARBA" id="ARBA00023136"/>
    </source>
</evidence>